<accession>A0A8T8KCS1</accession>
<evidence type="ECO:0000313" key="1">
    <source>
        <dbReference type="EMBL" id="QUH23151.1"/>
    </source>
</evidence>
<reference evidence="1" key="1">
    <citation type="submission" date="2020-07" db="EMBL/GenBank/DDBJ databases">
        <title>Methanobacterium. sp. MethCan genome.</title>
        <authorList>
            <person name="Postec A."/>
            <person name="Quemeneur M."/>
        </authorList>
    </citation>
    <scope>NUCLEOTIDE SEQUENCE</scope>
    <source>
        <strain evidence="1">MethCAN</strain>
    </source>
</reference>
<dbReference type="Proteomes" id="UP000681041">
    <property type="component" value="Chromosome"/>
</dbReference>
<gene>
    <name evidence="1" type="ORF">HYG87_04880</name>
</gene>
<dbReference type="InterPro" id="IPR009573">
    <property type="entry name" value="HcgC"/>
</dbReference>
<dbReference type="GeneID" id="64820075"/>
<sequence>MAYNQKSDFKPKFEQGITPTVQTIFSQITVKDIINYISSLKAQAIISWMEKTNLSGKILIFGTYITGFKVANLLVKNYQVTVVDIHPHLKYFLDEKVSFRKDITELDSAETFEVIIDTTGIGGIDLSILDFFNAPKVLLVENPTSDGSDNLIKSFDETLSRLKHSSASRKGYLFTHGLNSKTSGTMTLTMEVLRRSMRDVLCKEGVLYAVPSLDFYERILFQEKNPEKYLKSIQRPAMVVSSLDRVDCDHIIRENLEKINSVLVESKD</sequence>
<proteinExistence type="predicted"/>
<dbReference type="KEGG" id="meme:HYG87_04880"/>
<dbReference type="OrthoDB" id="114526at2157"/>
<dbReference type="EMBL" id="CP058560">
    <property type="protein sequence ID" value="QUH23151.1"/>
    <property type="molecule type" value="Genomic_DNA"/>
</dbReference>
<dbReference type="RefSeq" id="WP_211534098.1">
    <property type="nucleotide sequence ID" value="NZ_CP058560.1"/>
</dbReference>
<dbReference type="AlphaFoldDB" id="A0A8T8KCS1"/>
<evidence type="ECO:0000313" key="2">
    <source>
        <dbReference type="Proteomes" id="UP000681041"/>
    </source>
</evidence>
<keyword evidence="2" id="KW-1185">Reference proteome</keyword>
<name>A0A8T8KCS1_9EURY</name>
<protein>
    <submittedName>
        <fullName evidence="1">DUF1188 family protein</fullName>
    </submittedName>
</protein>
<dbReference type="Pfam" id="PF06690">
    <property type="entry name" value="HcgC"/>
    <property type="match status" value="1"/>
</dbReference>
<organism evidence="1 2">
    <name type="scientific">Methanobacterium alkalithermotolerans</name>
    <dbReference type="NCBI Taxonomy" id="2731220"/>
    <lineage>
        <taxon>Archaea</taxon>
        <taxon>Methanobacteriati</taxon>
        <taxon>Methanobacteriota</taxon>
        <taxon>Methanomada group</taxon>
        <taxon>Methanobacteria</taxon>
        <taxon>Methanobacteriales</taxon>
        <taxon>Methanobacteriaceae</taxon>
        <taxon>Methanobacterium</taxon>
    </lineage>
</organism>